<reference evidence="4" key="2">
    <citation type="submission" date="2025-08" db="UniProtKB">
        <authorList>
            <consortium name="RefSeq"/>
        </authorList>
    </citation>
    <scope>IDENTIFICATION</scope>
    <source>
        <strain evidence="4">S238N-H82</strain>
        <tissue evidence="4">Testes</tissue>
    </source>
</reference>
<proteinExistence type="inferred from homology"/>
<accession>A0A9J7KHZ1</accession>
<evidence type="ECO:0000259" key="2">
    <source>
        <dbReference type="Pfam" id="PF10223"/>
    </source>
</evidence>
<evidence type="ECO:0000313" key="3">
    <source>
        <dbReference type="Proteomes" id="UP000001554"/>
    </source>
</evidence>
<reference evidence="3" key="1">
    <citation type="journal article" date="2020" name="Nat. Ecol. Evol.">
        <title>Deeply conserved synteny resolves early events in vertebrate evolution.</title>
        <authorList>
            <person name="Simakov O."/>
            <person name="Marletaz F."/>
            <person name="Yue J.X."/>
            <person name="O'Connell B."/>
            <person name="Jenkins J."/>
            <person name="Brandt A."/>
            <person name="Calef R."/>
            <person name="Tung C.H."/>
            <person name="Huang T.K."/>
            <person name="Schmutz J."/>
            <person name="Satoh N."/>
            <person name="Yu J.K."/>
            <person name="Putnam N.H."/>
            <person name="Green R.E."/>
            <person name="Rokhsar D.S."/>
        </authorList>
    </citation>
    <scope>NUCLEOTIDE SEQUENCE [LARGE SCALE GENOMIC DNA]</scope>
    <source>
        <strain evidence="3">S238N-H82</strain>
    </source>
</reference>
<evidence type="ECO:0000256" key="1">
    <source>
        <dbReference type="ARBA" id="ARBA00044953"/>
    </source>
</evidence>
<dbReference type="KEGG" id="bfo:118405154"/>
<dbReference type="OrthoDB" id="413402at2759"/>
<comment type="similarity">
    <text evidence="1">Belongs to the menorin family.</text>
</comment>
<dbReference type="PANTHER" id="PTHR21184">
    <property type="entry name" value="MENORIN (DENDRITIC BRANCHING PROTEIN)"/>
    <property type="match status" value="1"/>
</dbReference>
<keyword evidence="3" id="KW-1185">Reference proteome</keyword>
<dbReference type="GeneID" id="118405154"/>
<evidence type="ECO:0000313" key="4">
    <source>
        <dbReference type="RefSeq" id="XP_035660473.1"/>
    </source>
</evidence>
<name>A0A9J7KHZ1_BRAFL</name>
<dbReference type="Pfam" id="PF10223">
    <property type="entry name" value="Menorin_N"/>
    <property type="match status" value="1"/>
</dbReference>
<organism evidence="3 4">
    <name type="scientific">Branchiostoma floridae</name>
    <name type="common">Florida lancelet</name>
    <name type="synonym">Amphioxus</name>
    <dbReference type="NCBI Taxonomy" id="7739"/>
    <lineage>
        <taxon>Eukaryota</taxon>
        <taxon>Metazoa</taxon>
        <taxon>Chordata</taxon>
        <taxon>Cephalochordata</taxon>
        <taxon>Leptocardii</taxon>
        <taxon>Amphioxiformes</taxon>
        <taxon>Branchiostomatidae</taxon>
        <taxon>Branchiostoma</taxon>
    </lineage>
</organism>
<dbReference type="PANTHER" id="PTHR21184:SF6">
    <property type="entry name" value="CONSERVED PLASMA MEMBRANE PROTEIN"/>
    <property type="match status" value="1"/>
</dbReference>
<sequence>MKPDNVTGGYSRSQAEEVARMCADLTQIVVLSVDARHVRGSWDNLSWLLSQSPLYHLYISVGWPEPEPETHSVDVTEDLVFVRNNFDRSRVYYDVTPDVMQRFKMALN</sequence>
<dbReference type="Proteomes" id="UP000001554">
    <property type="component" value="Chromosome 17"/>
</dbReference>
<protein>
    <submittedName>
        <fullName evidence="4">Protein FAM151B-like</fullName>
    </submittedName>
</protein>
<dbReference type="RefSeq" id="XP_035660473.1">
    <property type="nucleotide sequence ID" value="XM_035804580.1"/>
</dbReference>
<gene>
    <name evidence="4" type="primary">LOC118405154</name>
</gene>
<feature type="domain" description="Menorin-like" evidence="2">
    <location>
        <begin position="7"/>
        <end position="98"/>
    </location>
</feature>
<dbReference type="InterPro" id="IPR019356">
    <property type="entry name" value="Menorin_dom"/>
</dbReference>
<dbReference type="AlphaFoldDB" id="A0A9J7KHZ1"/>